<evidence type="ECO:0000256" key="1">
    <source>
        <dbReference type="ARBA" id="ARBA00006594"/>
    </source>
</evidence>
<feature type="binding site" evidence="7">
    <location>
        <position position="56"/>
    </location>
    <ligand>
        <name>S-adenosyl-L-methionine</name>
        <dbReference type="ChEBI" id="CHEBI:59789"/>
    </ligand>
</feature>
<dbReference type="InterPro" id="IPR012327">
    <property type="entry name" value="MeTrfase_D12"/>
</dbReference>
<dbReference type="RefSeq" id="WP_041337516.1">
    <property type="nucleotide sequence ID" value="NZ_JAOQJZ010000004.1"/>
</dbReference>
<feature type="binding site" evidence="7">
    <location>
        <position position="171"/>
    </location>
    <ligand>
        <name>S-adenosyl-L-methionine</name>
        <dbReference type="ChEBI" id="CHEBI:59789"/>
    </ligand>
</feature>
<dbReference type="GO" id="GO:0006298">
    <property type="term" value="P:mismatch repair"/>
    <property type="evidence" value="ECO:0007669"/>
    <property type="project" value="TreeGrafter"/>
</dbReference>
<dbReference type="GO" id="GO:0009307">
    <property type="term" value="P:DNA restriction-modification system"/>
    <property type="evidence" value="ECO:0007669"/>
    <property type="project" value="InterPro"/>
</dbReference>
<comment type="catalytic activity">
    <reaction evidence="6">
        <text>a 2'-deoxyadenosine in DNA + S-adenosyl-L-methionine = an N(6)-methyl-2'-deoxyadenosine in DNA + S-adenosyl-L-homocysteine + H(+)</text>
        <dbReference type="Rhea" id="RHEA:15197"/>
        <dbReference type="Rhea" id="RHEA-COMP:12418"/>
        <dbReference type="Rhea" id="RHEA-COMP:12419"/>
        <dbReference type="ChEBI" id="CHEBI:15378"/>
        <dbReference type="ChEBI" id="CHEBI:57856"/>
        <dbReference type="ChEBI" id="CHEBI:59789"/>
        <dbReference type="ChEBI" id="CHEBI:90615"/>
        <dbReference type="ChEBI" id="CHEBI:90616"/>
        <dbReference type="EC" id="2.1.1.72"/>
    </reaction>
</comment>
<keyword evidence="3 8" id="KW-0489">Methyltransferase</keyword>
<evidence type="ECO:0000313" key="8">
    <source>
        <dbReference type="EMBL" id="MCU6705277.1"/>
    </source>
</evidence>
<dbReference type="SUPFAM" id="SSF53335">
    <property type="entry name" value="S-adenosyl-L-methionine-dependent methyltransferases"/>
    <property type="match status" value="1"/>
</dbReference>
<evidence type="ECO:0000256" key="7">
    <source>
        <dbReference type="PIRSR" id="PIRSR000398-1"/>
    </source>
</evidence>
<dbReference type="Gene3D" id="3.40.50.150">
    <property type="entry name" value="Vaccinia Virus protein VP39"/>
    <property type="match status" value="1"/>
</dbReference>
<dbReference type="Pfam" id="PF02086">
    <property type="entry name" value="MethyltransfD12"/>
    <property type="match status" value="1"/>
</dbReference>
<organism evidence="8 9">
    <name type="scientific">Hominimerdicola aceti</name>
    <dbReference type="NCBI Taxonomy" id="2981726"/>
    <lineage>
        <taxon>Bacteria</taxon>
        <taxon>Bacillati</taxon>
        <taxon>Bacillota</taxon>
        <taxon>Clostridia</taxon>
        <taxon>Eubacteriales</taxon>
        <taxon>Oscillospiraceae</taxon>
        <taxon>Hominimerdicola</taxon>
    </lineage>
</organism>
<dbReference type="EMBL" id="JAOQJZ010000004">
    <property type="protein sequence ID" value="MCU6705277.1"/>
    <property type="molecule type" value="Genomic_DNA"/>
</dbReference>
<evidence type="ECO:0000313" key="9">
    <source>
        <dbReference type="Proteomes" id="UP001208131"/>
    </source>
</evidence>
<accession>A0AAE3IHA7</accession>
<feature type="binding site" evidence="7">
    <location>
        <position position="7"/>
    </location>
    <ligand>
        <name>S-adenosyl-L-methionine</name>
        <dbReference type="ChEBI" id="CHEBI:59789"/>
    </ligand>
</feature>
<dbReference type="PRINTS" id="PR00505">
    <property type="entry name" value="D12N6MTFRASE"/>
</dbReference>
<proteinExistence type="inferred from homology"/>
<name>A0AAE3IHA7_9FIRM</name>
<comment type="similarity">
    <text evidence="1">Belongs to the N(4)/N(6)-methyltransferase family.</text>
</comment>
<dbReference type="GO" id="GO:0032259">
    <property type="term" value="P:methylation"/>
    <property type="evidence" value="ECO:0007669"/>
    <property type="project" value="UniProtKB-KW"/>
</dbReference>
<evidence type="ECO:0000256" key="5">
    <source>
        <dbReference type="ARBA" id="ARBA00022691"/>
    </source>
</evidence>
<dbReference type="PANTHER" id="PTHR30481">
    <property type="entry name" value="DNA ADENINE METHYLASE"/>
    <property type="match status" value="1"/>
</dbReference>
<dbReference type="Proteomes" id="UP001208131">
    <property type="component" value="Unassembled WGS sequence"/>
</dbReference>
<evidence type="ECO:0000256" key="4">
    <source>
        <dbReference type="ARBA" id="ARBA00022679"/>
    </source>
</evidence>
<dbReference type="GO" id="GO:0009007">
    <property type="term" value="F:site-specific DNA-methyltransferase (adenine-specific) activity"/>
    <property type="evidence" value="ECO:0007669"/>
    <property type="project" value="UniProtKB-EC"/>
</dbReference>
<dbReference type="GO" id="GO:0043565">
    <property type="term" value="F:sequence-specific DNA binding"/>
    <property type="evidence" value="ECO:0007669"/>
    <property type="project" value="TreeGrafter"/>
</dbReference>
<keyword evidence="5" id="KW-0949">S-adenosyl-L-methionine</keyword>
<feature type="binding site" evidence="7">
    <location>
        <position position="11"/>
    </location>
    <ligand>
        <name>S-adenosyl-L-methionine</name>
        <dbReference type="ChEBI" id="CHEBI:59789"/>
    </ligand>
</feature>
<dbReference type="InterPro" id="IPR012263">
    <property type="entry name" value="M_m6A_EcoRV"/>
</dbReference>
<keyword evidence="4" id="KW-0808">Transferase</keyword>
<evidence type="ECO:0000256" key="6">
    <source>
        <dbReference type="ARBA" id="ARBA00047942"/>
    </source>
</evidence>
<gene>
    <name evidence="8" type="ORF">OCV57_04955</name>
</gene>
<dbReference type="InterPro" id="IPR023095">
    <property type="entry name" value="Ade_MeTrfase_dom_2"/>
</dbReference>
<dbReference type="GO" id="GO:1904047">
    <property type="term" value="F:S-adenosyl-L-methionine binding"/>
    <property type="evidence" value="ECO:0007669"/>
    <property type="project" value="TreeGrafter"/>
</dbReference>
<sequence length="245" mass="28624">MKSPIPWIGGKSQLKSKIIKSFPPTESYNRFIDVFGGGGSILFAKGKHADLEIYNDANSDLVNFFRCLKYHSDELKKEIKYYLNSREMFLDCRERISVTGFTDIQRAAMFYVLVKTGFGASLRTFGCNKKRLNTDNFADIEARLDGVVIENKDFEDLIKVYDREKALFYCDPPYHKTERHYTVKFTEDDHERLCRVLHQIKGRFVLSYNDDKYVRDLYKDYNIQAVTRNNSLSSGDFKEVIITNF</sequence>
<dbReference type="PIRSF" id="PIRSF000398">
    <property type="entry name" value="M_m6A_EcoRV"/>
    <property type="match status" value="1"/>
</dbReference>
<reference evidence="8 9" key="1">
    <citation type="journal article" date="2021" name="ISME Commun">
        <title>Automated analysis of genomic sequences facilitates high-throughput and comprehensive description of bacteria.</title>
        <authorList>
            <person name="Hitch T.C.A."/>
        </authorList>
    </citation>
    <scope>NUCLEOTIDE SEQUENCE [LARGE SCALE GENOMIC DNA]</scope>
    <source>
        <strain evidence="8 9">Sanger_31</strain>
    </source>
</reference>
<dbReference type="AlphaFoldDB" id="A0AAE3IHA7"/>
<dbReference type="Gene3D" id="1.10.1020.10">
    <property type="entry name" value="Adenine-specific Methyltransferase, Domain 2"/>
    <property type="match status" value="1"/>
</dbReference>
<dbReference type="EC" id="2.1.1.72" evidence="2"/>
<protein>
    <recommendedName>
        <fullName evidence="2">site-specific DNA-methyltransferase (adenine-specific)</fullName>
        <ecNumber evidence="2">2.1.1.72</ecNumber>
    </recommendedName>
</protein>
<dbReference type="InterPro" id="IPR029063">
    <property type="entry name" value="SAM-dependent_MTases_sf"/>
</dbReference>
<evidence type="ECO:0000256" key="3">
    <source>
        <dbReference type="ARBA" id="ARBA00022603"/>
    </source>
</evidence>
<keyword evidence="9" id="KW-1185">Reference proteome</keyword>
<evidence type="ECO:0000256" key="2">
    <source>
        <dbReference type="ARBA" id="ARBA00011900"/>
    </source>
</evidence>
<comment type="caution">
    <text evidence="8">The sequence shown here is derived from an EMBL/GenBank/DDBJ whole genome shotgun (WGS) entry which is preliminary data.</text>
</comment>
<dbReference type="NCBIfam" id="TIGR00571">
    <property type="entry name" value="dam"/>
    <property type="match status" value="1"/>
</dbReference>